<evidence type="ECO:0000256" key="8">
    <source>
        <dbReference type="ARBA" id="ARBA00031427"/>
    </source>
</evidence>
<protein>
    <recommendedName>
        <fullName evidence="4">threonine ammonia-lyase</fullName>
        <ecNumber evidence="4">4.3.1.19</ecNumber>
    </recommendedName>
    <alternativeName>
        <fullName evidence="8">Threonine deaminase</fullName>
    </alternativeName>
</protein>
<evidence type="ECO:0000259" key="9">
    <source>
        <dbReference type="PROSITE" id="PS51671"/>
    </source>
</evidence>
<dbReference type="FunFam" id="3.40.50.1100:FF:000007">
    <property type="entry name" value="L-threonine dehydratase catabolic TdcB"/>
    <property type="match status" value="1"/>
</dbReference>
<evidence type="ECO:0000313" key="10">
    <source>
        <dbReference type="EMBL" id="RAK18426.1"/>
    </source>
</evidence>
<dbReference type="GO" id="GO:0006565">
    <property type="term" value="P:L-serine catabolic process"/>
    <property type="evidence" value="ECO:0007669"/>
    <property type="project" value="TreeGrafter"/>
</dbReference>
<dbReference type="InterPro" id="IPR002912">
    <property type="entry name" value="ACT_dom"/>
</dbReference>
<dbReference type="Gene3D" id="3.40.50.1100">
    <property type="match status" value="2"/>
</dbReference>
<dbReference type="InterPro" id="IPR044561">
    <property type="entry name" value="ACT_ThrD-II-like"/>
</dbReference>
<dbReference type="AlphaFoldDB" id="A0A327YED3"/>
<dbReference type="PANTHER" id="PTHR48078:SF6">
    <property type="entry name" value="L-THREONINE DEHYDRATASE CATABOLIC TDCB"/>
    <property type="match status" value="1"/>
</dbReference>
<dbReference type="OrthoDB" id="9811476at2"/>
<comment type="caution">
    <text evidence="10">The sequence shown here is derived from an EMBL/GenBank/DDBJ whole genome shotgun (WGS) entry which is preliminary data.</text>
</comment>
<evidence type="ECO:0000313" key="11">
    <source>
        <dbReference type="Proteomes" id="UP000248555"/>
    </source>
</evidence>
<dbReference type="Proteomes" id="UP000248555">
    <property type="component" value="Unassembled WGS sequence"/>
</dbReference>
<dbReference type="InterPro" id="IPR005789">
    <property type="entry name" value="Thr_deHydtase_catblc"/>
</dbReference>
<dbReference type="EC" id="4.3.1.19" evidence="4"/>
<keyword evidence="11" id="KW-1185">Reference proteome</keyword>
<dbReference type="SUPFAM" id="SSF53686">
    <property type="entry name" value="Tryptophan synthase beta subunit-like PLP-dependent enzymes"/>
    <property type="match status" value="1"/>
</dbReference>
<dbReference type="GO" id="GO:0009097">
    <property type="term" value="P:isoleucine biosynthetic process"/>
    <property type="evidence" value="ECO:0007669"/>
    <property type="project" value="TreeGrafter"/>
</dbReference>
<comment type="catalytic activity">
    <reaction evidence="1">
        <text>L-threonine = 2-oxobutanoate + NH4(+)</text>
        <dbReference type="Rhea" id="RHEA:22108"/>
        <dbReference type="ChEBI" id="CHEBI:16763"/>
        <dbReference type="ChEBI" id="CHEBI:28938"/>
        <dbReference type="ChEBI" id="CHEBI:57926"/>
        <dbReference type="EC" id="4.3.1.19"/>
    </reaction>
</comment>
<evidence type="ECO:0000256" key="4">
    <source>
        <dbReference type="ARBA" id="ARBA00012096"/>
    </source>
</evidence>
<evidence type="ECO:0000256" key="7">
    <source>
        <dbReference type="ARBA" id="ARBA00025527"/>
    </source>
</evidence>
<evidence type="ECO:0000256" key="1">
    <source>
        <dbReference type="ARBA" id="ARBA00001274"/>
    </source>
</evidence>
<dbReference type="GO" id="GO:0006567">
    <property type="term" value="P:L-threonine catabolic process"/>
    <property type="evidence" value="ECO:0007669"/>
    <property type="project" value="InterPro"/>
</dbReference>
<reference evidence="10 11" key="1">
    <citation type="submission" date="2018-06" db="EMBL/GenBank/DDBJ databases">
        <title>Genomic Encyclopedia of Type Strains, Phase III (KMG-III): the genomes of soil and plant-associated and newly described type strains.</title>
        <authorList>
            <person name="Whitman W."/>
        </authorList>
    </citation>
    <scope>NUCLEOTIDE SEQUENCE [LARGE SCALE GENOMIC DNA]</scope>
    <source>
        <strain evidence="10 11">CGMCC 1.8979</strain>
    </source>
</reference>
<dbReference type="CDD" id="cd04886">
    <property type="entry name" value="ACT_ThrD-II-like"/>
    <property type="match status" value="1"/>
</dbReference>
<gene>
    <name evidence="10" type="ORF">B0I26_11058</name>
</gene>
<dbReference type="GO" id="GO:0004794">
    <property type="term" value="F:threonine deaminase activity"/>
    <property type="evidence" value="ECO:0007669"/>
    <property type="project" value="UniProtKB-EC"/>
</dbReference>
<dbReference type="Pfam" id="PF01842">
    <property type="entry name" value="ACT"/>
    <property type="match status" value="1"/>
</dbReference>
<accession>A0A327YED3</accession>
<name>A0A327YED3_9BACL</name>
<evidence type="ECO:0000256" key="2">
    <source>
        <dbReference type="ARBA" id="ARBA00001933"/>
    </source>
</evidence>
<dbReference type="Pfam" id="PF00291">
    <property type="entry name" value="PALP"/>
    <property type="match status" value="1"/>
</dbReference>
<comment type="function">
    <text evidence="7">Catalyzes the anaerobic formation of alpha-ketobutyrate and ammonia from threonine in a two-step reaction. The first step involved a dehydration of threonine and a production of enamine intermediates (aminocrotonate), which tautomerizes to its imine form (iminobutyrate). Both intermediates are unstable and short-lived. The second step is the nonenzymatic hydrolysis of the enamine/imine intermediates to form 2-ketobutyrate and free ammonia. In the low water environment of the cell, the second step is accelerated by RidA.</text>
</comment>
<dbReference type="CDD" id="cd01562">
    <property type="entry name" value="Thr-dehyd"/>
    <property type="match status" value="1"/>
</dbReference>
<evidence type="ECO:0000256" key="6">
    <source>
        <dbReference type="ARBA" id="ARBA00023239"/>
    </source>
</evidence>
<comment type="cofactor">
    <cofactor evidence="2">
        <name>pyridoxal 5'-phosphate</name>
        <dbReference type="ChEBI" id="CHEBI:597326"/>
    </cofactor>
</comment>
<sequence length="402" mass="43918">MLTLHDVLQAKKRMEKTIHKTPLDYSYTFSKLSGNDVYMKLENLQKTGSFKVRGSFNKIMSLSDEERKRGVIAASAGNHAQGVAYSSSMIGIPCTIVMPKRAPLSKMEATKGYGAEVILHGDIFDESLEYALDLQRKRGATFVHPFDDEAVIAGQGTIALEILEQLPDVEAVLCPVGGGGLLAGVAFTLKEHNPSIKVYGVESSACPGMTAALRHNKPIVIQASDTIADGIAVKKPGELTYQYIQKYVDDVICVDEAEISRTMLYLLERNKLLVEGSAACSLAAVLYDKLPFKGKKVVSILSGGNVDVTLISRIIERGLFESGRFVTFTTVISDKPGQLNKLLRIIAELEANVLSIHHQRVGAKVLPGQAEIYFSLETKNQEHIAKIHQVLTNEGYVIEILG</sequence>
<dbReference type="SUPFAM" id="SSF55021">
    <property type="entry name" value="ACT-like"/>
    <property type="match status" value="1"/>
</dbReference>
<dbReference type="InterPro" id="IPR001926">
    <property type="entry name" value="TrpB-like_PALP"/>
</dbReference>
<dbReference type="EMBL" id="QLMH01000010">
    <property type="protein sequence ID" value="RAK18426.1"/>
    <property type="molecule type" value="Genomic_DNA"/>
</dbReference>
<dbReference type="PROSITE" id="PS51671">
    <property type="entry name" value="ACT"/>
    <property type="match status" value="1"/>
</dbReference>
<evidence type="ECO:0000256" key="3">
    <source>
        <dbReference type="ARBA" id="ARBA00010869"/>
    </source>
</evidence>
<dbReference type="RefSeq" id="WP_111645667.1">
    <property type="nucleotide sequence ID" value="NZ_QLMH01000010.1"/>
</dbReference>
<dbReference type="GO" id="GO:0003941">
    <property type="term" value="F:L-serine ammonia-lyase activity"/>
    <property type="evidence" value="ECO:0007669"/>
    <property type="project" value="TreeGrafter"/>
</dbReference>
<keyword evidence="6" id="KW-0456">Lyase</keyword>
<dbReference type="Gene3D" id="3.30.70.260">
    <property type="match status" value="1"/>
</dbReference>
<dbReference type="InterPro" id="IPR045865">
    <property type="entry name" value="ACT-like_dom_sf"/>
</dbReference>
<dbReference type="InterPro" id="IPR036052">
    <property type="entry name" value="TrpB-like_PALP_sf"/>
</dbReference>
<organism evidence="10 11">
    <name type="scientific">Paranoxybacillus vitaminiphilus</name>
    <dbReference type="NCBI Taxonomy" id="581036"/>
    <lineage>
        <taxon>Bacteria</taxon>
        <taxon>Bacillati</taxon>
        <taxon>Bacillota</taxon>
        <taxon>Bacilli</taxon>
        <taxon>Bacillales</taxon>
        <taxon>Anoxybacillaceae</taxon>
        <taxon>Paranoxybacillus</taxon>
    </lineage>
</organism>
<keyword evidence="5" id="KW-0663">Pyridoxal phosphate</keyword>
<dbReference type="PANTHER" id="PTHR48078">
    <property type="entry name" value="THREONINE DEHYDRATASE, MITOCHONDRIAL-RELATED"/>
    <property type="match status" value="1"/>
</dbReference>
<dbReference type="NCBIfam" id="TIGR01127">
    <property type="entry name" value="ilvA_1Cterm"/>
    <property type="match status" value="1"/>
</dbReference>
<evidence type="ECO:0000256" key="5">
    <source>
        <dbReference type="ARBA" id="ARBA00022898"/>
    </source>
</evidence>
<feature type="domain" description="ACT" evidence="9">
    <location>
        <begin position="327"/>
        <end position="402"/>
    </location>
</feature>
<dbReference type="InterPro" id="IPR050147">
    <property type="entry name" value="Ser/Thr_Dehydratase"/>
</dbReference>
<comment type="similarity">
    <text evidence="3">Belongs to the serine/threonine dehydratase family.</text>
</comment>
<proteinExistence type="inferred from homology"/>